<comment type="similarity">
    <text evidence="1">Belongs to the AB hydrolase superfamily. AB hydrolase 4 family.</text>
</comment>
<evidence type="ECO:0000256" key="1">
    <source>
        <dbReference type="ARBA" id="ARBA00010884"/>
    </source>
</evidence>
<keyword evidence="7" id="KW-1185">Reference proteome</keyword>
<dbReference type="PIRSF" id="PIRSF005211">
    <property type="entry name" value="Ab_hydro_YheT"/>
    <property type="match status" value="1"/>
</dbReference>
<accession>A0A317C7H2</accession>
<dbReference type="GO" id="GO:0034338">
    <property type="term" value="F:short-chain carboxylesterase activity"/>
    <property type="evidence" value="ECO:0007669"/>
    <property type="project" value="TreeGrafter"/>
</dbReference>
<dbReference type="AlphaFoldDB" id="A0A317C7H2"/>
<keyword evidence="3 6" id="KW-0378">Hydrolase</keyword>
<feature type="domain" description="AB hydrolase-1" evidence="5">
    <location>
        <begin position="55"/>
        <end position="296"/>
    </location>
</feature>
<dbReference type="Gene3D" id="3.40.50.1820">
    <property type="entry name" value="alpha/beta hydrolase"/>
    <property type="match status" value="1"/>
</dbReference>
<dbReference type="InterPro" id="IPR000073">
    <property type="entry name" value="AB_hydrolase_1"/>
</dbReference>
<dbReference type="OrthoDB" id="332676at2"/>
<reference evidence="6 7" key="1">
    <citation type="submission" date="2018-05" db="EMBL/GenBank/DDBJ databases">
        <title>Leucothrix arctica sp. nov., isolated from Arctic seawater.</title>
        <authorList>
            <person name="Choi A."/>
            <person name="Baek K."/>
        </authorList>
    </citation>
    <scope>NUCLEOTIDE SEQUENCE [LARGE SCALE GENOMIC DNA]</scope>
    <source>
        <strain evidence="6 7">IMCC9719</strain>
    </source>
</reference>
<dbReference type="PANTHER" id="PTHR10794">
    <property type="entry name" value="ABHYDROLASE DOMAIN-CONTAINING PROTEIN"/>
    <property type="match status" value="1"/>
</dbReference>
<comment type="caution">
    <text evidence="6">The sequence shown here is derived from an EMBL/GenBank/DDBJ whole genome shotgun (WGS) entry which is preliminary data.</text>
</comment>
<organism evidence="6 7">
    <name type="scientific">Leucothrix arctica</name>
    <dbReference type="NCBI Taxonomy" id="1481894"/>
    <lineage>
        <taxon>Bacteria</taxon>
        <taxon>Pseudomonadati</taxon>
        <taxon>Pseudomonadota</taxon>
        <taxon>Gammaproteobacteria</taxon>
        <taxon>Thiotrichales</taxon>
        <taxon>Thiotrichaceae</taxon>
        <taxon>Leucothrix</taxon>
    </lineage>
</organism>
<dbReference type="RefSeq" id="WP_109825009.1">
    <property type="nucleotide sequence ID" value="NZ_QGKL01000041.1"/>
</dbReference>
<feature type="active site" description="Charge relay system" evidence="4">
    <location>
        <position position="291"/>
    </location>
</feature>
<dbReference type="PROSITE" id="PS01133">
    <property type="entry name" value="UPF0017"/>
    <property type="match status" value="1"/>
</dbReference>
<proteinExistence type="inferred from homology"/>
<protein>
    <submittedName>
        <fullName evidence="6">Alpha/beta hydrolase</fullName>
    </submittedName>
</protein>
<dbReference type="GO" id="GO:0047372">
    <property type="term" value="F:monoacylglycerol lipase activity"/>
    <property type="evidence" value="ECO:0007669"/>
    <property type="project" value="TreeGrafter"/>
</dbReference>
<dbReference type="Pfam" id="PF00561">
    <property type="entry name" value="Abhydrolase_1"/>
    <property type="match status" value="1"/>
</dbReference>
<dbReference type="SUPFAM" id="SSF53474">
    <property type="entry name" value="alpha/beta-Hydrolases"/>
    <property type="match status" value="1"/>
</dbReference>
<feature type="active site" description="Charge relay system" evidence="4">
    <location>
        <position position="134"/>
    </location>
</feature>
<name>A0A317C7H2_9GAMM</name>
<evidence type="ECO:0000313" key="6">
    <source>
        <dbReference type="EMBL" id="PWQ94237.1"/>
    </source>
</evidence>
<dbReference type="PANTHER" id="PTHR10794:SF94">
    <property type="entry name" value="ESTERASE YHET-RELATED"/>
    <property type="match status" value="1"/>
</dbReference>
<evidence type="ECO:0000256" key="4">
    <source>
        <dbReference type="PIRSR" id="PIRSR005211-1"/>
    </source>
</evidence>
<evidence type="ECO:0000313" key="7">
    <source>
        <dbReference type="Proteomes" id="UP000245506"/>
    </source>
</evidence>
<dbReference type="InterPro" id="IPR012020">
    <property type="entry name" value="ABHD4"/>
</dbReference>
<dbReference type="InterPro" id="IPR050960">
    <property type="entry name" value="AB_hydrolase_4_sf"/>
</dbReference>
<dbReference type="EMBL" id="QGKL01000041">
    <property type="protein sequence ID" value="PWQ94237.1"/>
    <property type="molecule type" value="Genomic_DNA"/>
</dbReference>
<evidence type="ECO:0000256" key="2">
    <source>
        <dbReference type="ARBA" id="ARBA00022487"/>
    </source>
</evidence>
<gene>
    <name evidence="6" type="ORF">DKT75_17025</name>
</gene>
<evidence type="ECO:0000256" key="3">
    <source>
        <dbReference type="ARBA" id="ARBA00022801"/>
    </source>
</evidence>
<dbReference type="InterPro" id="IPR029058">
    <property type="entry name" value="AB_hydrolase_fold"/>
</dbReference>
<feature type="active site" description="Charge relay system" evidence="4">
    <location>
        <position position="262"/>
    </location>
</feature>
<evidence type="ECO:0000259" key="5">
    <source>
        <dbReference type="Pfam" id="PF00561"/>
    </source>
</evidence>
<keyword evidence="2" id="KW-0719">Serine esterase</keyword>
<sequence>MSLDLPSKIINGHVETLLPYFFRPVLKQPYQRERITTPDDDFLDLDWLKGGHSKLLIISHGLESSSHAKYVQGIANLFKNNDYDVLAWNYRGCSGEINRTSKYYHSGATYDLETVMSHVQDSADYQSIYLVGFSLGGNLTLKYAGEQSTSISPLIKGVCAFSTPCDLRSSSHQLATGFNKVYTQNFVKSLKQKVLAKETLLRSEGFDVDAMMGLKNLPDFDDVFTGPLHGFKDADDYYQQCSSLPFIESIAVPTLLVNAVNDPFLSLECYPYEMVKHCKQVTFEAPMHGGHVGFYQRSKGSVMWSEWRALQFFKDEK</sequence>
<dbReference type="InterPro" id="IPR000952">
    <property type="entry name" value="AB_hydrolase_4_CS"/>
</dbReference>
<dbReference type="Proteomes" id="UP000245506">
    <property type="component" value="Unassembled WGS sequence"/>
</dbReference>